<dbReference type="PIRSF" id="PIRSF000980">
    <property type="entry name" value="RecC"/>
    <property type="match status" value="1"/>
</dbReference>
<comment type="subunit">
    <text evidence="10">Heterotrimer of RecB, RecC and RecD. All subunits contribute to DNA-binding.</text>
</comment>
<gene>
    <name evidence="10 12" type="primary">recC</name>
    <name evidence="12" type="ORF">ACFO0U_15830</name>
</gene>
<proteinExistence type="inferred from homology"/>
<comment type="miscellaneous">
    <text evidence="10">In the RecBCD complex, RecB has a slow 3'-5' helicase, an exonuclease activity and loads RecA onto ssDNA, RecD has a fast 5'-3' helicase activity, while RecC stimulates the ATPase and processivity of the RecB helicase and contributes to recognition of the Chi site.</text>
</comment>
<comment type="caution">
    <text evidence="12">The sequence shown here is derived from an EMBL/GenBank/DDBJ whole genome shotgun (WGS) entry which is preliminary data.</text>
</comment>
<dbReference type="Gene3D" id="3.40.50.10930">
    <property type="match status" value="1"/>
</dbReference>
<dbReference type="InterPro" id="IPR041500">
    <property type="entry name" value="RecC_C"/>
</dbReference>
<dbReference type="Proteomes" id="UP001596030">
    <property type="component" value="Unassembled WGS sequence"/>
</dbReference>
<evidence type="ECO:0000256" key="5">
    <source>
        <dbReference type="ARBA" id="ARBA00022806"/>
    </source>
</evidence>
<dbReference type="EMBL" id="JBHSEU010000021">
    <property type="protein sequence ID" value="MFC4540237.1"/>
    <property type="molecule type" value="Genomic_DNA"/>
</dbReference>
<feature type="domain" description="RecC C-terminal" evidence="11">
    <location>
        <begin position="874"/>
        <end position="1118"/>
    </location>
</feature>
<keyword evidence="1 10" id="KW-0540">Nuclease</keyword>
<keyword evidence="4 10" id="KW-0378">Hydrolase</keyword>
<evidence type="ECO:0000256" key="10">
    <source>
        <dbReference type="HAMAP-Rule" id="MF_01486"/>
    </source>
</evidence>
<dbReference type="NCBIfam" id="TIGR01450">
    <property type="entry name" value="recC"/>
    <property type="match status" value="1"/>
</dbReference>
<dbReference type="PANTHER" id="PTHR30591">
    <property type="entry name" value="RECBCD ENZYME SUBUNIT RECC"/>
    <property type="match status" value="1"/>
</dbReference>
<dbReference type="InterPro" id="IPR027417">
    <property type="entry name" value="P-loop_NTPase"/>
</dbReference>
<dbReference type="InterPro" id="IPR011335">
    <property type="entry name" value="Restrct_endonuc-II-like"/>
</dbReference>
<keyword evidence="5 10" id="KW-0347">Helicase</keyword>
<dbReference type="Gene3D" id="1.10.10.990">
    <property type="match status" value="1"/>
</dbReference>
<dbReference type="SUPFAM" id="SSF52540">
    <property type="entry name" value="P-loop containing nucleoside triphosphate hydrolases"/>
    <property type="match status" value="2"/>
</dbReference>
<dbReference type="InterPro" id="IPR006697">
    <property type="entry name" value="RecC"/>
</dbReference>
<reference evidence="13" key="1">
    <citation type="journal article" date="2019" name="Int. J. Syst. Evol. Microbiol.">
        <title>The Global Catalogue of Microorganisms (GCM) 10K type strain sequencing project: providing services to taxonomists for standard genome sequencing and annotation.</title>
        <authorList>
            <consortium name="The Broad Institute Genomics Platform"/>
            <consortium name="The Broad Institute Genome Sequencing Center for Infectious Disease"/>
            <person name="Wu L."/>
            <person name="Ma J."/>
        </authorList>
    </citation>
    <scope>NUCLEOTIDE SEQUENCE [LARGE SCALE GENOMIC DNA]</scope>
    <source>
        <strain evidence="13">CGMCC 1.12121</strain>
    </source>
</reference>
<comment type="similarity">
    <text evidence="10">Belongs to the RecC family.</text>
</comment>
<dbReference type="Gene3D" id="3.40.50.300">
    <property type="entry name" value="P-loop containing nucleotide triphosphate hydrolases"/>
    <property type="match status" value="2"/>
</dbReference>
<dbReference type="Gene3D" id="1.10.10.160">
    <property type="match status" value="1"/>
</dbReference>
<keyword evidence="7 10" id="KW-0067">ATP-binding</keyword>
<name>A0ABV9D5Q7_9GAMM</name>
<evidence type="ECO:0000313" key="12">
    <source>
        <dbReference type="EMBL" id="MFC4540237.1"/>
    </source>
</evidence>
<organism evidence="12 13">
    <name type="scientific">Chromohalobacter sarecensis</name>
    <dbReference type="NCBI Taxonomy" id="245294"/>
    <lineage>
        <taxon>Bacteria</taxon>
        <taxon>Pseudomonadati</taxon>
        <taxon>Pseudomonadota</taxon>
        <taxon>Gammaproteobacteria</taxon>
        <taxon>Oceanospirillales</taxon>
        <taxon>Halomonadaceae</taxon>
        <taxon>Chromohalobacter</taxon>
    </lineage>
</organism>
<keyword evidence="8 10" id="KW-0238">DNA-binding</keyword>
<comment type="function">
    <text evidence="10">A helicase/nuclease that prepares dsDNA breaks (DSB) for recombinational DNA repair. Binds to DSBs and unwinds DNA via a highly rapid and processive ATP-dependent bidirectional helicase activity. Unwinds dsDNA until it encounters a Chi (crossover hotspot instigator) sequence from the 3' direction. Cuts ssDNA a few nucleotides 3' to the Chi site. The properties and activities of the enzyme are changed at Chi. The Chi-altered holoenzyme produces a long 3'-ssDNA overhang and facilitates RecA-binding to the ssDNA for homologous DNA recombination and repair. Holoenzyme degrades any linearized DNA that is unable to undergo homologous recombination. In the holoenzyme this subunit recognizes the wild-type Chi sequence, and when added to isolated RecB increases its ATP-dependent helicase processivity.</text>
</comment>
<evidence type="ECO:0000256" key="1">
    <source>
        <dbReference type="ARBA" id="ARBA00022722"/>
    </source>
</evidence>
<evidence type="ECO:0000256" key="8">
    <source>
        <dbReference type="ARBA" id="ARBA00023125"/>
    </source>
</evidence>
<dbReference type="PANTHER" id="PTHR30591:SF1">
    <property type="entry name" value="RECBCD ENZYME SUBUNIT RECC"/>
    <property type="match status" value="1"/>
</dbReference>
<dbReference type="GO" id="GO:0008854">
    <property type="term" value="F:exodeoxyribonuclease V activity"/>
    <property type="evidence" value="ECO:0007669"/>
    <property type="project" value="UniProtKB-EC"/>
</dbReference>
<sequence>MFSVIHANHLEDLGSLALDVIRRHRQPPLVPETFLVQSNGMAQWLRLTLAEADGIAASVDFPLPSSFVWRAYRAVLGDDIPEHSPFDKTPLAWRLMHLLERCLDPQAAPDDPSCYAPLRDYLQSEALEASPMPGAAHEARERRRWHLAVRLADLFDQYLIYRPEWIEAWERDETAPLELPDDQRWQPALWRALIEDAPAQAREHHRARLHRRFLDAARQLRERPRDMPPRLFVFGISALPAQTLEALHALSGVVDVFLMIANPCRHYWGDIVSDRDAIKRAGRLSAQARHEQEARHPEASWLAELDEEALHLHANPLLAGWGTQGRDFIVGLYEFESARGFDLETDVFRDMAPAQSPTLLQQLQQDVLELAHPGERARQEGGPRTIAPDDDSLALVSAHSPLREVEILHDRLLAAFEDAEAAGEPLRPRDIVVMVPEIDRYAPCIEAVFGQLPASHPRHIPFTIADQVASEAHPLMVLALLLLDLPERRLTVSEVLDALEVPAFRARFAIDEAELERLRQWLAGSGVRWGLSAEHRQSLGFPALGENSWRFGLSRMLLGYAVGEPAPAGAQGESDDSLGRPPSWDFQGIVPYAEVGGLEADLAGRVAALLETLETQCAALSERLSPEAWLGRLQALFAACLSPTGAEEHDVVARLDAALGRWSQQCRQAGFEAPVGLGVVRDALRAELDEGGLAQRFLAGKVNFATLMPMRAIPFRHVYLLGMNDGDYPRVRQPQDFDLMATRPRPGDRSRRDDDRYLMLEAMLSARERLTLSWVGRDVRDNTPRPPSVLLGELLDTLEQGWDVPESDAADRATRLAQRLIETHPLQPFSRRYFERDDPRFTYESSWEALYMPPERDESVLPHAATAVELPSEPLGLGDLQRVLRRPWTVYLGRLGVHFADAQVPDEDNEPFAPDGLEDHGLKRELLEGARDGVPLTAVAERLRLAGRLPTAGFGEALIEPHLARLSRQVESWRREVAECVASTPPLVRYVAVHEALDDKALTLEARLDGLFAAPEEASAPWRLVTLEPGHYGHLKVEGEGPYRHVGKLHRLYAGYLRWLLANATLEASCAWTAIFEDRCLSLPGLDKASAAGELDGLLAAWARAYRAPWPAIDEIAKEVWKRLPRADWAPLASGEAPDASLREALIARYETDAFAGPAALRASDGALGQLWPDFATFEAAGGIAASLTQYAPLMDMLARITQRVHGGRS</sequence>
<dbReference type="Pfam" id="PF04257">
    <property type="entry name" value="Exonuc_V_gamma"/>
    <property type="match status" value="1"/>
</dbReference>
<dbReference type="RefSeq" id="WP_246968751.1">
    <property type="nucleotide sequence ID" value="NZ_JAKGAN010000002.1"/>
</dbReference>
<keyword evidence="6 10" id="KW-0269">Exonuclease</keyword>
<dbReference type="Pfam" id="PF17946">
    <property type="entry name" value="RecC_C"/>
    <property type="match status" value="1"/>
</dbReference>
<evidence type="ECO:0000256" key="2">
    <source>
        <dbReference type="ARBA" id="ARBA00022741"/>
    </source>
</evidence>
<accession>A0ABV9D5Q7</accession>
<evidence type="ECO:0000256" key="6">
    <source>
        <dbReference type="ARBA" id="ARBA00022839"/>
    </source>
</evidence>
<dbReference type="HAMAP" id="MF_01486">
    <property type="entry name" value="RecC"/>
    <property type="match status" value="1"/>
</dbReference>
<keyword evidence="3 10" id="KW-0227">DNA damage</keyword>
<evidence type="ECO:0000256" key="7">
    <source>
        <dbReference type="ARBA" id="ARBA00022840"/>
    </source>
</evidence>
<keyword evidence="13" id="KW-1185">Reference proteome</keyword>
<evidence type="ECO:0000256" key="3">
    <source>
        <dbReference type="ARBA" id="ARBA00022763"/>
    </source>
</evidence>
<evidence type="ECO:0000256" key="4">
    <source>
        <dbReference type="ARBA" id="ARBA00022801"/>
    </source>
</evidence>
<evidence type="ECO:0000313" key="13">
    <source>
        <dbReference type="Proteomes" id="UP001596030"/>
    </source>
</evidence>
<evidence type="ECO:0000259" key="11">
    <source>
        <dbReference type="Pfam" id="PF17946"/>
    </source>
</evidence>
<keyword evidence="2 10" id="KW-0547">Nucleotide-binding</keyword>
<protein>
    <recommendedName>
        <fullName evidence="10">RecBCD enzyme subunit RecC</fullName>
    </recommendedName>
    <alternativeName>
        <fullName evidence="10">Exonuclease V subunit RecC</fullName>
        <shortName evidence="10">ExoV subunit RecC</shortName>
    </alternativeName>
    <alternativeName>
        <fullName evidence="10">Helicase/nuclease RecBCD subunit RecC</fullName>
    </alternativeName>
</protein>
<dbReference type="InterPro" id="IPR013986">
    <property type="entry name" value="DExx_box_DNA_helicase_dom_sf"/>
</dbReference>
<dbReference type="SUPFAM" id="SSF52980">
    <property type="entry name" value="Restriction endonuclease-like"/>
    <property type="match status" value="1"/>
</dbReference>
<evidence type="ECO:0000256" key="9">
    <source>
        <dbReference type="ARBA" id="ARBA00023204"/>
    </source>
</evidence>
<keyword evidence="9 10" id="KW-0234">DNA repair</keyword>